<dbReference type="EMBL" id="CP022433">
    <property type="protein sequence ID" value="ASN26018.1"/>
    <property type="molecule type" value="Genomic_DNA"/>
</dbReference>
<evidence type="ECO:0000256" key="1">
    <source>
        <dbReference type="SAM" id="MobiDB-lite"/>
    </source>
</evidence>
<dbReference type="RefSeq" id="WP_043432358.1">
    <property type="nucleotide sequence ID" value="NZ_CP021080.1"/>
</dbReference>
<dbReference type="STRING" id="1355015.LK06_019495"/>
<dbReference type="Proteomes" id="UP000031501">
    <property type="component" value="Chromosome"/>
</dbReference>
<dbReference type="AlphaFoldDB" id="A0A221P1T7"/>
<sequence length="156" mass="16453">MAHGYPARHRSQGAKAQHQSVVGGDVLGRLVEDLRRDDARFAAGSHRTVDGRLAADRWFPSAKTCSGCGAMSDKSLLHVRTYPCDARGLVIDRDSTTARHLTALATACTTRTGVGGGQDTPAVSKPRGAGQKTRATCPSRKARAGRASGRAVSKSR</sequence>
<name>A0A221P1T7_9ACTN</name>
<feature type="compositionally biased region" description="Low complexity" evidence="1">
    <location>
        <begin position="145"/>
        <end position="156"/>
    </location>
</feature>
<evidence type="ECO:0000313" key="2">
    <source>
        <dbReference type="EMBL" id="ASN26018.1"/>
    </source>
</evidence>
<proteinExistence type="predicted"/>
<protein>
    <recommendedName>
        <fullName evidence="4">Transposase</fullName>
    </recommendedName>
</protein>
<feature type="region of interest" description="Disordered" evidence="1">
    <location>
        <begin position="111"/>
        <end position="156"/>
    </location>
</feature>
<gene>
    <name evidence="2" type="ORF">LK07_20660</name>
</gene>
<evidence type="ECO:0000313" key="3">
    <source>
        <dbReference type="Proteomes" id="UP000031501"/>
    </source>
</evidence>
<dbReference type="KEGG" id="splu:LK06_019495"/>
<keyword evidence="3" id="KW-1185">Reference proteome</keyword>
<organism evidence="2 3">
    <name type="scientific">Streptomyces pluripotens</name>
    <dbReference type="NCBI Taxonomy" id="1355015"/>
    <lineage>
        <taxon>Bacteria</taxon>
        <taxon>Bacillati</taxon>
        <taxon>Actinomycetota</taxon>
        <taxon>Actinomycetes</taxon>
        <taxon>Kitasatosporales</taxon>
        <taxon>Streptomycetaceae</taxon>
        <taxon>Streptomyces</taxon>
    </lineage>
</organism>
<dbReference type="OrthoDB" id="6230307at2"/>
<evidence type="ECO:0008006" key="4">
    <source>
        <dbReference type="Google" id="ProtNLM"/>
    </source>
</evidence>
<accession>A0A221P1T7</accession>
<reference evidence="2 3" key="1">
    <citation type="submission" date="2017-07" db="EMBL/GenBank/DDBJ databases">
        <title>Genome sequence of Streptomyces pluripotens MUSC 137T.</title>
        <authorList>
            <person name="Ser H.-L."/>
            <person name="Lee L.-H."/>
        </authorList>
    </citation>
    <scope>NUCLEOTIDE SEQUENCE [LARGE SCALE GENOMIC DNA]</scope>
    <source>
        <strain evidence="2 3">MUSC 137</strain>
    </source>
</reference>